<dbReference type="Gene3D" id="1.25.40.20">
    <property type="entry name" value="Ankyrin repeat-containing domain"/>
    <property type="match status" value="1"/>
</dbReference>
<proteinExistence type="predicted"/>
<evidence type="ECO:0000313" key="1">
    <source>
        <dbReference type="EMBL" id="QHU08167.1"/>
    </source>
</evidence>
<evidence type="ECO:0008006" key="2">
    <source>
        <dbReference type="Google" id="ProtNLM"/>
    </source>
</evidence>
<dbReference type="InterPro" id="IPR036770">
    <property type="entry name" value="Ankyrin_rpt-contain_sf"/>
</dbReference>
<sequence>MDPLELVELEKGIKMAAETDNLTVTKLLFPLCCDNSIIIDEAFLRACTRNSIRVVEYFINQGVIPSQRHFEDACCYSHNIELVKLLINHPAIDPSYTRIFVQSKIRNYAVRSAYLGGNIEILVFLLADPRVQKESLQDIELQGHQQWAHITPIMKEAIDNQKFGLDGDVYHQGLDVIENIQN</sequence>
<accession>A0A6C0JUS8</accession>
<dbReference type="EMBL" id="MN740695">
    <property type="protein sequence ID" value="QHU08167.1"/>
    <property type="molecule type" value="Genomic_DNA"/>
</dbReference>
<dbReference type="SUPFAM" id="SSF48403">
    <property type="entry name" value="Ankyrin repeat"/>
    <property type="match status" value="1"/>
</dbReference>
<dbReference type="AlphaFoldDB" id="A0A6C0JUS8"/>
<name>A0A6C0JUS8_9ZZZZ</name>
<reference evidence="1" key="1">
    <citation type="journal article" date="2020" name="Nature">
        <title>Giant virus diversity and host interactions through global metagenomics.</title>
        <authorList>
            <person name="Schulz F."/>
            <person name="Roux S."/>
            <person name="Paez-Espino D."/>
            <person name="Jungbluth S."/>
            <person name="Walsh D.A."/>
            <person name="Denef V.J."/>
            <person name="McMahon K.D."/>
            <person name="Konstantinidis K.T."/>
            <person name="Eloe-Fadrosh E.A."/>
            <person name="Kyrpides N.C."/>
            <person name="Woyke T."/>
        </authorList>
    </citation>
    <scope>NUCLEOTIDE SEQUENCE</scope>
    <source>
        <strain evidence="1">GVMAG-S-1062768-28</strain>
    </source>
</reference>
<protein>
    <recommendedName>
        <fullName evidence="2">Ankyrin repeat protein</fullName>
    </recommendedName>
</protein>
<organism evidence="1">
    <name type="scientific">viral metagenome</name>
    <dbReference type="NCBI Taxonomy" id="1070528"/>
    <lineage>
        <taxon>unclassified sequences</taxon>
        <taxon>metagenomes</taxon>
        <taxon>organismal metagenomes</taxon>
    </lineage>
</organism>